<sequence length="179" mass="20361">MNHNHYTTTAICLHWLMALLLIGLFAVGIYMHDLALSPWKLQIYAWHKWAGVTAFLLVVLRLLWRFSHRPPALPGRSSAFMRRLAQISHATLYLLMVAIPVSGWLMSSAKGFQTVYFGILPIPDLLSKDKSLAELLETVHQSLNFLLIGLVMAHAGASVKHHWLDKDEVLVRMLFQHKS</sequence>
<evidence type="ECO:0000256" key="10">
    <source>
        <dbReference type="ARBA" id="ARBA00023004"/>
    </source>
</evidence>
<organism evidence="15 16">
    <name type="scientific">Methylomonas paludis</name>
    <dbReference type="NCBI Taxonomy" id="1173101"/>
    <lineage>
        <taxon>Bacteria</taxon>
        <taxon>Pseudomonadati</taxon>
        <taxon>Pseudomonadota</taxon>
        <taxon>Gammaproteobacteria</taxon>
        <taxon>Methylococcales</taxon>
        <taxon>Methylococcaceae</taxon>
        <taxon>Methylomonas</taxon>
    </lineage>
</organism>
<dbReference type="RefSeq" id="WP_215582939.1">
    <property type="nucleotide sequence ID" value="NZ_CP073754.1"/>
</dbReference>
<evidence type="ECO:0000256" key="9">
    <source>
        <dbReference type="ARBA" id="ARBA00022989"/>
    </source>
</evidence>
<feature type="transmembrane region" description="Helical" evidence="13">
    <location>
        <begin position="84"/>
        <end position="106"/>
    </location>
</feature>
<dbReference type="AlphaFoldDB" id="A0A975MNU2"/>
<evidence type="ECO:0000256" key="6">
    <source>
        <dbReference type="ARBA" id="ARBA00022692"/>
    </source>
</evidence>
<evidence type="ECO:0000313" key="16">
    <source>
        <dbReference type="Proteomes" id="UP000676649"/>
    </source>
</evidence>
<evidence type="ECO:0000256" key="2">
    <source>
        <dbReference type="ARBA" id="ARBA00004651"/>
    </source>
</evidence>
<keyword evidence="7" id="KW-0479">Metal-binding</keyword>
<dbReference type="EMBL" id="CP073754">
    <property type="protein sequence ID" value="QWF71217.1"/>
    <property type="molecule type" value="Genomic_DNA"/>
</dbReference>
<keyword evidence="5" id="KW-0349">Heme</keyword>
<evidence type="ECO:0000256" key="5">
    <source>
        <dbReference type="ARBA" id="ARBA00022617"/>
    </source>
</evidence>
<reference evidence="15" key="1">
    <citation type="submission" date="2021-04" db="EMBL/GenBank/DDBJ databases">
        <title>Draft genome sequence data of methanotrophic Methylovulum sp. strain S1L and Methylomonas sp. strain S2AM isolated from boreal lake water columns.</title>
        <authorList>
            <person name="Rissanen A.J."/>
            <person name="Mangayil R."/>
            <person name="Svenning M.M."/>
            <person name="Khanongnuch R."/>
        </authorList>
    </citation>
    <scope>NUCLEOTIDE SEQUENCE</scope>
    <source>
        <strain evidence="15">S2AM</strain>
    </source>
</reference>
<evidence type="ECO:0000256" key="3">
    <source>
        <dbReference type="ARBA" id="ARBA00022448"/>
    </source>
</evidence>
<keyword evidence="4" id="KW-1003">Cell membrane</keyword>
<dbReference type="PANTHER" id="PTHR30529:SF1">
    <property type="entry name" value="CYTOCHROME B561 HOMOLOG 2"/>
    <property type="match status" value="1"/>
</dbReference>
<comment type="similarity">
    <text evidence="12">Belongs to the cytochrome b561 family.</text>
</comment>
<feature type="domain" description="Cytochrome b561 bacterial/Ni-hydrogenase" evidence="14">
    <location>
        <begin position="5"/>
        <end position="175"/>
    </location>
</feature>
<keyword evidence="10" id="KW-0408">Iron</keyword>
<dbReference type="GO" id="GO:0009055">
    <property type="term" value="F:electron transfer activity"/>
    <property type="evidence" value="ECO:0007669"/>
    <property type="project" value="InterPro"/>
</dbReference>
<dbReference type="Proteomes" id="UP000676649">
    <property type="component" value="Chromosome"/>
</dbReference>
<dbReference type="KEGG" id="mpad:KEF85_01600"/>
<gene>
    <name evidence="15" type="ORF">KEF85_01600</name>
</gene>
<proteinExistence type="inferred from homology"/>
<keyword evidence="3" id="KW-0813">Transport</keyword>
<comment type="cofactor">
    <cofactor evidence="1">
        <name>heme b</name>
        <dbReference type="ChEBI" id="CHEBI:60344"/>
    </cofactor>
</comment>
<evidence type="ECO:0000256" key="12">
    <source>
        <dbReference type="ARBA" id="ARBA00037975"/>
    </source>
</evidence>
<dbReference type="GO" id="GO:0005886">
    <property type="term" value="C:plasma membrane"/>
    <property type="evidence" value="ECO:0007669"/>
    <property type="project" value="UniProtKB-SubCell"/>
</dbReference>
<dbReference type="PANTHER" id="PTHR30529">
    <property type="entry name" value="CYTOCHROME B561"/>
    <property type="match status" value="1"/>
</dbReference>
<protein>
    <submittedName>
        <fullName evidence="15">Cytochrome b</fullName>
    </submittedName>
</protein>
<keyword evidence="6 13" id="KW-0812">Transmembrane</keyword>
<dbReference type="InterPro" id="IPR016174">
    <property type="entry name" value="Di-haem_cyt_TM"/>
</dbReference>
<dbReference type="GO" id="GO:0046872">
    <property type="term" value="F:metal ion binding"/>
    <property type="evidence" value="ECO:0007669"/>
    <property type="project" value="UniProtKB-KW"/>
</dbReference>
<evidence type="ECO:0000256" key="7">
    <source>
        <dbReference type="ARBA" id="ARBA00022723"/>
    </source>
</evidence>
<keyword evidence="11 13" id="KW-0472">Membrane</keyword>
<feature type="transmembrane region" description="Helical" evidence="13">
    <location>
        <begin position="43"/>
        <end position="64"/>
    </location>
</feature>
<evidence type="ECO:0000256" key="11">
    <source>
        <dbReference type="ARBA" id="ARBA00023136"/>
    </source>
</evidence>
<evidence type="ECO:0000256" key="8">
    <source>
        <dbReference type="ARBA" id="ARBA00022982"/>
    </source>
</evidence>
<evidence type="ECO:0000256" key="1">
    <source>
        <dbReference type="ARBA" id="ARBA00001970"/>
    </source>
</evidence>
<comment type="subcellular location">
    <subcellularLocation>
        <location evidence="2">Cell membrane</location>
        <topology evidence="2">Multi-pass membrane protein</topology>
    </subcellularLocation>
</comment>
<dbReference type="Pfam" id="PF01292">
    <property type="entry name" value="Ni_hydr_CYTB"/>
    <property type="match status" value="1"/>
</dbReference>
<dbReference type="SUPFAM" id="SSF81342">
    <property type="entry name" value="Transmembrane di-heme cytochromes"/>
    <property type="match status" value="1"/>
</dbReference>
<dbReference type="InterPro" id="IPR052168">
    <property type="entry name" value="Cytochrome_b561_oxidase"/>
</dbReference>
<evidence type="ECO:0000259" key="14">
    <source>
        <dbReference type="Pfam" id="PF01292"/>
    </source>
</evidence>
<keyword evidence="16" id="KW-1185">Reference proteome</keyword>
<keyword evidence="9 13" id="KW-1133">Transmembrane helix</keyword>
<evidence type="ECO:0000256" key="13">
    <source>
        <dbReference type="SAM" id="Phobius"/>
    </source>
</evidence>
<feature type="transmembrane region" description="Helical" evidence="13">
    <location>
        <begin position="12"/>
        <end position="31"/>
    </location>
</feature>
<dbReference type="InterPro" id="IPR011577">
    <property type="entry name" value="Cyt_b561_bac/Ni-Hgenase"/>
</dbReference>
<accession>A0A975MNU2</accession>
<name>A0A975MNU2_9GAMM</name>
<evidence type="ECO:0000313" key="15">
    <source>
        <dbReference type="EMBL" id="QWF71217.1"/>
    </source>
</evidence>
<dbReference type="GO" id="GO:0020037">
    <property type="term" value="F:heme binding"/>
    <property type="evidence" value="ECO:0007669"/>
    <property type="project" value="TreeGrafter"/>
</dbReference>
<keyword evidence="8" id="KW-0249">Electron transport</keyword>
<dbReference type="Gene3D" id="1.20.950.20">
    <property type="entry name" value="Transmembrane di-heme cytochromes, Chain C"/>
    <property type="match status" value="1"/>
</dbReference>
<evidence type="ECO:0000256" key="4">
    <source>
        <dbReference type="ARBA" id="ARBA00022475"/>
    </source>
</evidence>
<dbReference type="GO" id="GO:0022904">
    <property type="term" value="P:respiratory electron transport chain"/>
    <property type="evidence" value="ECO:0007669"/>
    <property type="project" value="InterPro"/>
</dbReference>